<evidence type="ECO:0000313" key="2">
    <source>
        <dbReference type="EMBL" id="SVE31950.1"/>
    </source>
</evidence>
<sequence length="26" mass="3137">MPHQSDTQSKIHLDTYPEHRRIFGSR</sequence>
<dbReference type="EMBL" id="UINC01209091">
    <property type="protein sequence ID" value="SVE31950.1"/>
    <property type="molecule type" value="Genomic_DNA"/>
</dbReference>
<name>A0A383CIR0_9ZZZZ</name>
<feature type="compositionally biased region" description="Basic and acidic residues" evidence="1">
    <location>
        <begin position="9"/>
        <end position="26"/>
    </location>
</feature>
<organism evidence="2">
    <name type="scientific">marine metagenome</name>
    <dbReference type="NCBI Taxonomy" id="408172"/>
    <lineage>
        <taxon>unclassified sequences</taxon>
        <taxon>metagenomes</taxon>
        <taxon>ecological metagenomes</taxon>
    </lineage>
</organism>
<accession>A0A383CIR0</accession>
<feature type="region of interest" description="Disordered" evidence="1">
    <location>
        <begin position="1"/>
        <end position="26"/>
    </location>
</feature>
<evidence type="ECO:0000256" key="1">
    <source>
        <dbReference type="SAM" id="MobiDB-lite"/>
    </source>
</evidence>
<reference evidence="2" key="1">
    <citation type="submission" date="2018-05" db="EMBL/GenBank/DDBJ databases">
        <authorList>
            <person name="Lanie J.A."/>
            <person name="Ng W.-L."/>
            <person name="Kazmierczak K.M."/>
            <person name="Andrzejewski T.M."/>
            <person name="Davidsen T.M."/>
            <person name="Wayne K.J."/>
            <person name="Tettelin H."/>
            <person name="Glass J.I."/>
            <person name="Rusch D."/>
            <person name="Podicherti R."/>
            <person name="Tsui H.-C.T."/>
            <person name="Winkler M.E."/>
        </authorList>
    </citation>
    <scope>NUCLEOTIDE SEQUENCE</scope>
</reference>
<protein>
    <submittedName>
        <fullName evidence="2">Uncharacterized protein</fullName>
    </submittedName>
</protein>
<dbReference type="AlphaFoldDB" id="A0A383CIR0"/>
<proteinExistence type="predicted"/>
<gene>
    <name evidence="2" type="ORF">METZ01_LOCUS484804</name>
</gene>
<feature type="non-terminal residue" evidence="2">
    <location>
        <position position="26"/>
    </location>
</feature>